<dbReference type="Proteomes" id="UP000614601">
    <property type="component" value="Unassembled WGS sequence"/>
</dbReference>
<protein>
    <recommendedName>
        <fullName evidence="1">F-box domain-containing protein</fullName>
    </recommendedName>
</protein>
<dbReference type="InterPro" id="IPR001810">
    <property type="entry name" value="F-box_dom"/>
</dbReference>
<reference evidence="2" key="1">
    <citation type="submission" date="2020-09" db="EMBL/GenBank/DDBJ databases">
        <authorList>
            <person name="Kikuchi T."/>
        </authorList>
    </citation>
    <scope>NUCLEOTIDE SEQUENCE</scope>
    <source>
        <strain evidence="2">SH1</strain>
    </source>
</reference>
<dbReference type="EMBL" id="CAJFDH010000005">
    <property type="protein sequence ID" value="CAD5224632.1"/>
    <property type="molecule type" value="Genomic_DNA"/>
</dbReference>
<comment type="caution">
    <text evidence="2">The sequence shown here is derived from an EMBL/GenBank/DDBJ whole genome shotgun (WGS) entry which is preliminary data.</text>
</comment>
<feature type="domain" description="F-box" evidence="1">
    <location>
        <begin position="2"/>
        <end position="47"/>
    </location>
</feature>
<keyword evidence="3" id="KW-1185">Reference proteome</keyword>
<proteinExistence type="predicted"/>
<evidence type="ECO:0000313" key="3">
    <source>
        <dbReference type="Proteomes" id="UP000614601"/>
    </source>
</evidence>
<organism evidence="2 3">
    <name type="scientific">Bursaphelenchus okinawaensis</name>
    <dbReference type="NCBI Taxonomy" id="465554"/>
    <lineage>
        <taxon>Eukaryota</taxon>
        <taxon>Metazoa</taxon>
        <taxon>Ecdysozoa</taxon>
        <taxon>Nematoda</taxon>
        <taxon>Chromadorea</taxon>
        <taxon>Rhabditida</taxon>
        <taxon>Tylenchina</taxon>
        <taxon>Tylenchomorpha</taxon>
        <taxon>Aphelenchoidea</taxon>
        <taxon>Aphelenchoididae</taxon>
        <taxon>Bursaphelenchus</taxon>
    </lineage>
</organism>
<evidence type="ECO:0000259" key="1">
    <source>
        <dbReference type="PROSITE" id="PS50181"/>
    </source>
</evidence>
<name>A0A811LAB7_9BILA</name>
<dbReference type="InterPro" id="IPR036047">
    <property type="entry name" value="F-box-like_dom_sf"/>
</dbReference>
<dbReference type="AlphaFoldDB" id="A0A811LAB7"/>
<dbReference type="SUPFAM" id="SSF81383">
    <property type="entry name" value="F-box domain"/>
    <property type="match status" value="1"/>
</dbReference>
<dbReference type="Proteomes" id="UP000783686">
    <property type="component" value="Unassembled WGS sequence"/>
</dbReference>
<sequence>MKAFIKNLPNEVWESIFSLLDGIDSLAALASTHKKFYKMLNRDFKTMCFCDGIYRFKGETWATAFSLAGNRAFDLSDFHVMSCPNSGMLAFYMDNSYLILTHIDFSQLRFELIYFSKYFDGYIYQFLLINRGKRIIINCLNTPEEEASLNQTAYLYDIESKQVLKKFKTTDFQIHWYTQLQNKTTVYDPFSNKQFDMPSGMEYFYTRYEDKFSEHRYVGLLARVEEQLYLKDMKTDELIKFCKLTASGFGHCIFEKAGLLFIRNKANEKYGYNNMEFYDLKTKTKLYELPLQNNEDAWDWNCVSNYSVQNYIIREFVIYNPRKVEFYTRFNNCLYPGAHQQKIKEEVCNYALKFKIDGSRRFDICKAHNTPVYFDYSTGKLVMMKLNGFNVLNDRLVPEHENQKPTQLFCNTKEYHDESYQSFLEDLNRRLKLEVDSKPR</sequence>
<dbReference type="EMBL" id="CAJFCW020000005">
    <property type="protein sequence ID" value="CAG9120040.1"/>
    <property type="molecule type" value="Genomic_DNA"/>
</dbReference>
<evidence type="ECO:0000313" key="2">
    <source>
        <dbReference type="EMBL" id="CAD5224632.1"/>
    </source>
</evidence>
<dbReference type="PROSITE" id="PS50181">
    <property type="entry name" value="FBOX"/>
    <property type="match status" value="1"/>
</dbReference>
<dbReference type="Pfam" id="PF12937">
    <property type="entry name" value="F-box-like"/>
    <property type="match status" value="1"/>
</dbReference>
<accession>A0A811LAB7</accession>
<gene>
    <name evidence="2" type="ORF">BOKJ2_LOCUS11176</name>
</gene>
<dbReference type="CDD" id="cd09917">
    <property type="entry name" value="F-box_SF"/>
    <property type="match status" value="1"/>
</dbReference>